<accession>A0ABT8FCH4</accession>
<comment type="caution">
    <text evidence="3">The sequence shown here is derived from an EMBL/GenBank/DDBJ whole genome shotgun (WGS) entry which is preliminary data.</text>
</comment>
<evidence type="ECO:0000259" key="2">
    <source>
        <dbReference type="Pfam" id="PF13860"/>
    </source>
</evidence>
<dbReference type="Gene3D" id="2.60.40.4070">
    <property type="match status" value="1"/>
</dbReference>
<proteinExistence type="predicted"/>
<feature type="signal peptide" evidence="1">
    <location>
        <begin position="1"/>
        <end position="26"/>
    </location>
</feature>
<gene>
    <name evidence="3" type="ORF">QWY28_05490</name>
</gene>
<dbReference type="Pfam" id="PF13860">
    <property type="entry name" value="FlgD_ig"/>
    <property type="match status" value="1"/>
</dbReference>
<dbReference type="InterPro" id="IPR025965">
    <property type="entry name" value="FlgD/Vpr_Ig-like"/>
</dbReference>
<dbReference type="Proteomes" id="UP001168620">
    <property type="component" value="Unassembled WGS sequence"/>
</dbReference>
<feature type="chain" id="PRO_5046272934" evidence="1">
    <location>
        <begin position="27"/>
        <end position="395"/>
    </location>
</feature>
<evidence type="ECO:0000256" key="1">
    <source>
        <dbReference type="SAM" id="SignalP"/>
    </source>
</evidence>
<dbReference type="EMBL" id="JAUHJQ010000001">
    <property type="protein sequence ID" value="MDN4172387.1"/>
    <property type="molecule type" value="Genomic_DNA"/>
</dbReference>
<dbReference type="RefSeq" id="WP_300951281.1">
    <property type="nucleotide sequence ID" value="NZ_JAUHJQ010000001.1"/>
</dbReference>
<evidence type="ECO:0000313" key="3">
    <source>
        <dbReference type="EMBL" id="MDN4172387.1"/>
    </source>
</evidence>
<keyword evidence="1" id="KW-0732">Signal</keyword>
<sequence length="395" mass="43522">MRHNFLRRAAVIAAFATILPAFTAHAADEEPEPDGVAIVTPADGELVPYQRTGIPITVDLTDVYSDDDHMLAVECNYQEYNDLDVFYFDNTGTQKTFTTRLRDPYPGATCEMYGLVGSRFFTIGYPPQKINAFAGNRREFYPERNGYRDKIRIGFTLTAPAEITAEVTRNGRSVRTASIGVREQGVSHWDWDGRTQAGTIAAPGRYDVVLTSTDAAGTQVTSTPVTVTARPGDGATALNAADKIGDAPAAIDVRRLRVTYHVRNLVIGAAIPKLRAAKVASIYVMVDTGRRDDAVYILYADRNRRGKWKPSIVRDQIGDAEPPPTDVKCPGVRVSTGRGEGFSRGLEVRVPAGCLSGDRARVNFMVGTAYDQNWNNDTDYAPNGRYWLPWVDQPY</sequence>
<evidence type="ECO:0000313" key="4">
    <source>
        <dbReference type="Proteomes" id="UP001168620"/>
    </source>
</evidence>
<keyword evidence="4" id="KW-1185">Reference proteome</keyword>
<organism evidence="3 4">
    <name type="scientific">Nocardioides oceani</name>
    <dbReference type="NCBI Taxonomy" id="3058369"/>
    <lineage>
        <taxon>Bacteria</taxon>
        <taxon>Bacillati</taxon>
        <taxon>Actinomycetota</taxon>
        <taxon>Actinomycetes</taxon>
        <taxon>Propionibacteriales</taxon>
        <taxon>Nocardioidaceae</taxon>
        <taxon>Nocardioides</taxon>
    </lineage>
</organism>
<protein>
    <submittedName>
        <fullName evidence="3">FlgD immunoglobulin-like domain containing protein</fullName>
    </submittedName>
</protein>
<reference evidence="3" key="1">
    <citation type="submission" date="2023-06" db="EMBL/GenBank/DDBJ databases">
        <title>Draft genome sequence of Nocardioides sp. SOB77.</title>
        <authorList>
            <person name="Zhang G."/>
        </authorList>
    </citation>
    <scope>NUCLEOTIDE SEQUENCE</scope>
    <source>
        <strain evidence="3">SOB77</strain>
    </source>
</reference>
<name>A0ABT8FCH4_9ACTN</name>
<feature type="domain" description="FlgD/Vpr Ig-like" evidence="2">
    <location>
        <begin position="150"/>
        <end position="215"/>
    </location>
</feature>